<dbReference type="AlphaFoldDB" id="A0A081FVM0"/>
<gene>
    <name evidence="1" type="ORF">ADIMK_3047</name>
</gene>
<keyword evidence="2" id="KW-1185">Reference proteome</keyword>
<reference evidence="1 2" key="1">
    <citation type="submission" date="2014-04" db="EMBL/GenBank/DDBJ databases">
        <title>Marinobacterium kochiensis sp. nov., isolated from sediment sample collected from Kochi backwaters in Kerala, India.</title>
        <authorList>
            <person name="Singh A."/>
            <person name="Pinnaka A.K."/>
        </authorList>
    </citation>
    <scope>NUCLEOTIDE SEQUENCE [LARGE SCALE GENOMIC DNA]</scope>
    <source>
        <strain evidence="1 2">AK27</strain>
    </source>
</reference>
<evidence type="ECO:0000313" key="2">
    <source>
        <dbReference type="Proteomes" id="UP000028252"/>
    </source>
</evidence>
<sequence length="44" mass="5427">MNADLFKYQPGYGQFGDARQFIEQLRNKHWRKRFFWSEAGYPNK</sequence>
<proteinExistence type="predicted"/>
<dbReference type="EMBL" id="JMQN01000047">
    <property type="protein sequence ID" value="KEA62575.1"/>
    <property type="molecule type" value="Genomic_DNA"/>
</dbReference>
<dbReference type="PATRIC" id="fig|1232683.4.peg.2997"/>
<protein>
    <submittedName>
        <fullName evidence="1">Uncharacterized protein</fullName>
    </submittedName>
</protein>
<evidence type="ECO:0000313" key="1">
    <source>
        <dbReference type="EMBL" id="KEA62575.1"/>
    </source>
</evidence>
<accession>A0A081FVM0</accession>
<dbReference type="STRING" id="1232683.ADIMK_3047"/>
<name>A0A081FVM0_9GAMM</name>
<organism evidence="1 2">
    <name type="scientific">Marinobacterium lacunae</name>
    <dbReference type="NCBI Taxonomy" id="1232683"/>
    <lineage>
        <taxon>Bacteria</taxon>
        <taxon>Pseudomonadati</taxon>
        <taxon>Pseudomonadota</taxon>
        <taxon>Gammaproteobacteria</taxon>
        <taxon>Oceanospirillales</taxon>
        <taxon>Oceanospirillaceae</taxon>
        <taxon>Marinobacterium</taxon>
    </lineage>
</organism>
<dbReference type="Proteomes" id="UP000028252">
    <property type="component" value="Unassembled WGS sequence"/>
</dbReference>
<comment type="caution">
    <text evidence="1">The sequence shown here is derived from an EMBL/GenBank/DDBJ whole genome shotgun (WGS) entry which is preliminary data.</text>
</comment>